<dbReference type="PROSITE" id="PS00411">
    <property type="entry name" value="KINESIN_MOTOR_1"/>
    <property type="match status" value="1"/>
</dbReference>
<feature type="region of interest" description="Disordered" evidence="4">
    <location>
        <begin position="1491"/>
        <end position="1511"/>
    </location>
</feature>
<feature type="region of interest" description="Disordered" evidence="4">
    <location>
        <begin position="720"/>
        <end position="783"/>
    </location>
</feature>
<feature type="domain" description="PH" evidence="5">
    <location>
        <begin position="1725"/>
        <end position="1817"/>
    </location>
</feature>
<dbReference type="PRINTS" id="PR00380">
    <property type="entry name" value="KINESINHEAVY"/>
</dbReference>
<feature type="compositionally biased region" description="Basic residues" evidence="4">
    <location>
        <begin position="663"/>
        <end position="677"/>
    </location>
</feature>
<reference evidence="7" key="2">
    <citation type="journal article" date="2023" name="Microbiol Resour">
        <title>Decontamination and Annotation of the Draft Genome Sequence of the Oomycete Lagenidium giganteum ARSEF 373.</title>
        <authorList>
            <person name="Morgan W.R."/>
            <person name="Tartar A."/>
        </authorList>
    </citation>
    <scope>NUCLEOTIDE SEQUENCE</scope>
    <source>
        <strain evidence="7">ARSEF 373</strain>
    </source>
</reference>
<dbReference type="InterPro" id="IPR001752">
    <property type="entry name" value="Kinesin_motor_dom"/>
</dbReference>
<dbReference type="Gene3D" id="2.30.29.30">
    <property type="entry name" value="Pleckstrin-homology domain (PH domain)/Phosphotyrosine-binding domain (PTB)"/>
    <property type="match status" value="1"/>
</dbReference>
<organism evidence="7 8">
    <name type="scientific">Lagenidium giganteum</name>
    <dbReference type="NCBI Taxonomy" id="4803"/>
    <lineage>
        <taxon>Eukaryota</taxon>
        <taxon>Sar</taxon>
        <taxon>Stramenopiles</taxon>
        <taxon>Oomycota</taxon>
        <taxon>Peronosporomycetes</taxon>
        <taxon>Pythiales</taxon>
        <taxon>Pythiaceae</taxon>
    </lineage>
</organism>
<dbReference type="PROSITE" id="PS50003">
    <property type="entry name" value="PH_DOMAIN"/>
    <property type="match status" value="1"/>
</dbReference>
<sequence length="1836" mass="200403">MRRSIVGLLSPKSRSAPSHNEESTSCAIKVIIRARPLNEREILGRSPMVVSVQKNSLQIINPTLFLDPTFQAATQPKSRPSDSGPPLALTAQALAAATAAGECRTFYFDRCYGMDAAYADGDNDAAFLIENQQDVDNVTHKRHQELIFEDVGLEMIDSAFQGFNCTVLAYGQTGSGKTHTMVGDKTEKGKGLIPRVCEALFRGIEARRTRDGGANGGELLESDNETRRSMFSVHVSYMEIYKEKVNDLLDITAAKALQAATSPGGSRNGAEEEAAAARRQLKVREHPVTGPFVEGLSARAVTSYAEIADEMLAGDKLRSVASTLMNAVSSRSHAIFTITFTQTTYDLQAQCAHDKTSKICLIDLAGSERANASGTSGERLKEGAMINKSLTTLGRVIAALSKGSNERVPYRDSTLTWLLKESLGGNAMTTMLAMISPSADNYEETMSTLRYAESAKKVMNRAVVNEDKNAKIIRQLRQEIQDLRLELSKQQQLQQSQSQMERKPSDTSAGLSASLQEREEMFQQMQAELTNARRESEQWQRTAAAAAAASAANATSRVGGDQVQLHAELPSLVNMSSSLRANEALAYGLVEGRTFFGSAPPRRPEPLDEGGPGSPIADGGEKRSPIKRKNSAWGLLRRGSSSTLVGGSEPDLTANSSGNMSPLKRKKSTSRLTRKKSGLMSDEEAAAEAVALVSGGGGAASPPSSPTSTAKMWTQTFQLQASNSLREEENENEERDSHDMDICPQHIQIVCFRRARPPTTTGETGGDDTASDSEREQPSSSPPYRIELKVLDANALVKVNGRQLQYGQPRIRLKHGDRVQLGATHLLRVHVPQNATGNKENRSEWLVASENKLVDDEPAPDDEQRTLDELVYEANTLCQKLHIAMEFQLDGRLSTESVVVVMKHVEGDRLTRTIMQWGRLLLMRKLVLLRQVANAVDETTLSTTTIVADEAREQTIDTSRFDRTGTPTPPAPLSMPPVQEETEEVREPAITMAPRPLTPARSLRSLLEEYKPPTPPPMTDAPAPVSTTPCIRLLGQARVHVGSLDVNGGSPPPVESLSAAVFDASGKYIARLEVGLTFYVPTQQAARRTSLFGKKSREDALNVRMTMRQLEFAATAMTSQWISLTVKKWNAVQTGAASESDEPAVSVRSASTGPSPWAYSTRKLSSCGAALEEHNLPIDTQLDADPTRLFMIEEIVDVSIHDLLVRKSSAKRPGDQTAGLTELKDSERGFLTLEVWGYGDLILPPQNLPARSPIFAPAEALQPAPTTTTRLEFYVSVDAEEREADGLFRPVSVKRDGSLRVHASQPRRLHVRLTQADQLPFGLQYICAVALSAPFSTSSRSLAGLAQAADKCTQSLLLPTSPRGTPAPTWSELEMRNDCVVDPAARSLSVCLKWEPPAGSEQPDAPGFRSVFRVAIAFVTRLEPHNPVVISKSMVVKLCPPTVSSTQKLVRHREHARTAWWARESFSRNYRLGTWYSVELLAPIGGAKRDTSFTSNKSDQDNQIEQPQGGAAPDTLVYDDALVAKLLGDHVKGLERLEEACEIEEARQRMWLLFHARTASAAKSPPAEGAENEEEDPEANLLTLDRAKKLLEELHELGDEVEPLYEAVSVQRDQVFLRRLGRKDMMVAVSTGTVWDFSAKTAPPPPAYLGLPSALSQRFQQGTPAPMAHFVTEPTHFDNAGVGEMSGFLMFSQTYQVENAAAVQPLNAPTTVNKPTPSLKYDANQWGRRWFVLKRPFLYAYKTFACKEQVGVIDMSKCQLLVAPTATSSSGAEATSHVPFCFQLVGFAGTKCIVWSLQASTAAEMRAWLVAIDPLKIEARASVVQNVSADGVAITA</sequence>
<dbReference type="InterPro" id="IPR036961">
    <property type="entry name" value="Kinesin_motor_dom_sf"/>
</dbReference>
<dbReference type="GO" id="GO:0005524">
    <property type="term" value="F:ATP binding"/>
    <property type="evidence" value="ECO:0007669"/>
    <property type="project" value="UniProtKB-UniRule"/>
</dbReference>
<feature type="region of interest" description="Disordered" evidence="4">
    <location>
        <begin position="1"/>
        <end position="21"/>
    </location>
</feature>
<keyword evidence="3" id="KW-0505">Motor protein</keyword>
<comment type="caution">
    <text evidence="7">The sequence shown here is derived from an EMBL/GenBank/DDBJ whole genome shotgun (WGS) entry which is preliminary data.</text>
</comment>
<dbReference type="InterPro" id="IPR019821">
    <property type="entry name" value="Kinesin_motor_CS"/>
</dbReference>
<evidence type="ECO:0000256" key="1">
    <source>
        <dbReference type="ARBA" id="ARBA00022741"/>
    </source>
</evidence>
<evidence type="ECO:0000256" key="3">
    <source>
        <dbReference type="PROSITE-ProRule" id="PRU00283"/>
    </source>
</evidence>
<dbReference type="InterPro" id="IPR001849">
    <property type="entry name" value="PH_domain"/>
</dbReference>
<keyword evidence="2 3" id="KW-0067">ATP-binding</keyword>
<feature type="region of interest" description="Disordered" evidence="4">
    <location>
        <begin position="597"/>
        <end position="683"/>
    </location>
</feature>
<dbReference type="Gene3D" id="3.40.850.10">
    <property type="entry name" value="Kinesin motor domain"/>
    <property type="match status" value="1"/>
</dbReference>
<dbReference type="PROSITE" id="PS50067">
    <property type="entry name" value="KINESIN_MOTOR_2"/>
    <property type="match status" value="1"/>
</dbReference>
<reference evidence="7" key="1">
    <citation type="submission" date="2022-11" db="EMBL/GenBank/DDBJ databases">
        <authorList>
            <person name="Morgan W.R."/>
            <person name="Tartar A."/>
        </authorList>
    </citation>
    <scope>NUCLEOTIDE SEQUENCE</scope>
    <source>
        <strain evidence="7">ARSEF 373</strain>
    </source>
</reference>
<dbReference type="PANTHER" id="PTHR47117">
    <property type="entry name" value="STAR-RELATED LIPID TRANSFER PROTEIN 9"/>
    <property type="match status" value="1"/>
</dbReference>
<evidence type="ECO:0000259" key="5">
    <source>
        <dbReference type="PROSITE" id="PS50003"/>
    </source>
</evidence>
<dbReference type="Proteomes" id="UP001146120">
    <property type="component" value="Unassembled WGS sequence"/>
</dbReference>
<dbReference type="Pfam" id="PF00225">
    <property type="entry name" value="Kinesin"/>
    <property type="match status" value="1"/>
</dbReference>
<dbReference type="SMART" id="SM00129">
    <property type="entry name" value="KISc"/>
    <property type="match status" value="1"/>
</dbReference>
<evidence type="ECO:0000313" key="8">
    <source>
        <dbReference type="Proteomes" id="UP001146120"/>
    </source>
</evidence>
<dbReference type="GO" id="GO:0007018">
    <property type="term" value="P:microtubule-based movement"/>
    <property type="evidence" value="ECO:0007669"/>
    <property type="project" value="InterPro"/>
</dbReference>
<dbReference type="GO" id="GO:0008017">
    <property type="term" value="F:microtubule binding"/>
    <property type="evidence" value="ECO:0007669"/>
    <property type="project" value="InterPro"/>
</dbReference>
<keyword evidence="1 3" id="KW-0547">Nucleotide-binding</keyword>
<dbReference type="InterPro" id="IPR027417">
    <property type="entry name" value="P-loop_NTPase"/>
</dbReference>
<evidence type="ECO:0008006" key="9">
    <source>
        <dbReference type="Google" id="ProtNLM"/>
    </source>
</evidence>
<feature type="compositionally biased region" description="Polar residues" evidence="4">
    <location>
        <begin position="1492"/>
        <end position="1506"/>
    </location>
</feature>
<dbReference type="Gene3D" id="2.60.200.20">
    <property type="match status" value="1"/>
</dbReference>
<dbReference type="SMART" id="SM00233">
    <property type="entry name" value="PH"/>
    <property type="match status" value="1"/>
</dbReference>
<dbReference type="Pfam" id="PF00169">
    <property type="entry name" value="PH"/>
    <property type="match status" value="1"/>
</dbReference>
<protein>
    <recommendedName>
        <fullName evidence="9">Kinesin</fullName>
    </recommendedName>
</protein>
<dbReference type="GO" id="GO:0003777">
    <property type="term" value="F:microtubule motor activity"/>
    <property type="evidence" value="ECO:0007669"/>
    <property type="project" value="InterPro"/>
</dbReference>
<feature type="domain" description="Kinesin motor" evidence="6">
    <location>
        <begin position="27"/>
        <end position="458"/>
    </location>
</feature>
<dbReference type="SUPFAM" id="SSF50729">
    <property type="entry name" value="PH domain-like"/>
    <property type="match status" value="1"/>
</dbReference>
<evidence type="ECO:0000259" key="6">
    <source>
        <dbReference type="PROSITE" id="PS50067"/>
    </source>
</evidence>
<dbReference type="InterPro" id="IPR011993">
    <property type="entry name" value="PH-like_dom_sf"/>
</dbReference>
<keyword evidence="8" id="KW-1185">Reference proteome</keyword>
<proteinExistence type="inferred from homology"/>
<comment type="similarity">
    <text evidence="3">Belongs to the TRAFAC class myosin-kinesin ATPase superfamily. Kinesin family.</text>
</comment>
<evidence type="ECO:0000256" key="4">
    <source>
        <dbReference type="SAM" id="MobiDB-lite"/>
    </source>
</evidence>
<dbReference type="SUPFAM" id="SSF52540">
    <property type="entry name" value="P-loop containing nucleoside triphosphate hydrolases"/>
    <property type="match status" value="1"/>
</dbReference>
<feature type="compositionally biased region" description="Polar residues" evidence="4">
    <location>
        <begin position="12"/>
        <end position="21"/>
    </location>
</feature>
<feature type="region of interest" description="Disordered" evidence="4">
    <location>
        <begin position="491"/>
        <end position="512"/>
    </location>
</feature>
<evidence type="ECO:0000313" key="7">
    <source>
        <dbReference type="EMBL" id="DAZ98454.1"/>
    </source>
</evidence>
<feature type="binding site" evidence="3">
    <location>
        <begin position="171"/>
        <end position="178"/>
    </location>
    <ligand>
        <name>ATP</name>
        <dbReference type="ChEBI" id="CHEBI:30616"/>
    </ligand>
</feature>
<gene>
    <name evidence="7" type="ORF">N0F65_001155</name>
</gene>
<accession>A0AAV2YYD9</accession>
<name>A0AAV2YYD9_9STRA</name>
<dbReference type="EMBL" id="DAKRPA010000106">
    <property type="protein sequence ID" value="DAZ98454.1"/>
    <property type="molecule type" value="Genomic_DNA"/>
</dbReference>
<evidence type="ECO:0000256" key="2">
    <source>
        <dbReference type="ARBA" id="ARBA00022840"/>
    </source>
</evidence>